<dbReference type="STRING" id="228958.SAMN04488007_0531"/>
<evidence type="ECO:0000259" key="1">
    <source>
        <dbReference type="Pfam" id="PF12867"/>
    </source>
</evidence>
<protein>
    <submittedName>
        <fullName evidence="2">DinB superfamily protein</fullName>
    </submittedName>
</protein>
<feature type="domain" description="DinB-like" evidence="1">
    <location>
        <begin position="12"/>
        <end position="146"/>
    </location>
</feature>
<dbReference type="Pfam" id="PF12867">
    <property type="entry name" value="DinB_2"/>
    <property type="match status" value="1"/>
</dbReference>
<dbReference type="EMBL" id="FQZX01000001">
    <property type="protein sequence ID" value="SHJ50013.1"/>
    <property type="molecule type" value="Genomic_DNA"/>
</dbReference>
<keyword evidence="3" id="KW-1185">Reference proteome</keyword>
<dbReference type="InterPro" id="IPR034660">
    <property type="entry name" value="DinB/YfiT-like"/>
</dbReference>
<accession>A0A1M6JTK5</accession>
<dbReference type="AlphaFoldDB" id="A0A1M6JTK5"/>
<dbReference type="InterPro" id="IPR024775">
    <property type="entry name" value="DinB-like"/>
</dbReference>
<name>A0A1M6JTK5_9FLAO</name>
<sequence>MMTENIFEIMLQNRKNLHAILTKTPKEKLLEIPAGFNNNVYWNIAHTVATQQVLIYKLSGLQMRIPNDLVAKFSKGTVPDGTATEEEMMMVADFLISTAEWLIEDYDTALFQSFNEYKTSARVTLKNVDDAIVFNLLHEGLHLGQIMLLLKQLA</sequence>
<evidence type="ECO:0000313" key="2">
    <source>
        <dbReference type="EMBL" id="SHJ50013.1"/>
    </source>
</evidence>
<reference evidence="3" key="1">
    <citation type="submission" date="2016-11" db="EMBL/GenBank/DDBJ databases">
        <authorList>
            <person name="Varghese N."/>
            <person name="Submissions S."/>
        </authorList>
    </citation>
    <scope>NUCLEOTIDE SEQUENCE [LARGE SCALE GENOMIC DNA]</scope>
    <source>
        <strain evidence="3">DSM 16478</strain>
    </source>
</reference>
<organism evidence="2 3">
    <name type="scientific">Maribacter aquivivus</name>
    <dbReference type="NCBI Taxonomy" id="228958"/>
    <lineage>
        <taxon>Bacteria</taxon>
        <taxon>Pseudomonadati</taxon>
        <taxon>Bacteroidota</taxon>
        <taxon>Flavobacteriia</taxon>
        <taxon>Flavobacteriales</taxon>
        <taxon>Flavobacteriaceae</taxon>
        <taxon>Maribacter</taxon>
    </lineage>
</organism>
<proteinExistence type="predicted"/>
<evidence type="ECO:0000313" key="3">
    <source>
        <dbReference type="Proteomes" id="UP000184314"/>
    </source>
</evidence>
<dbReference type="SUPFAM" id="SSF109854">
    <property type="entry name" value="DinB/YfiT-like putative metalloenzymes"/>
    <property type="match status" value="1"/>
</dbReference>
<dbReference type="Gene3D" id="1.20.120.450">
    <property type="entry name" value="dinb family like domain"/>
    <property type="match status" value="1"/>
</dbReference>
<gene>
    <name evidence="2" type="ORF">SAMN04488007_0531</name>
</gene>
<dbReference type="Proteomes" id="UP000184314">
    <property type="component" value="Unassembled WGS sequence"/>
</dbReference>